<dbReference type="STRING" id="1247936.BN2475_90076"/>
<evidence type="ECO:0000313" key="2">
    <source>
        <dbReference type="Proteomes" id="UP000187012"/>
    </source>
</evidence>
<protein>
    <submittedName>
        <fullName evidence="1">Uncharacterized protein</fullName>
    </submittedName>
</protein>
<dbReference type="AlphaFoldDB" id="A0A1N7RPB3"/>
<reference evidence="1 2" key="1">
    <citation type="submission" date="2016-12" db="EMBL/GenBank/DDBJ databases">
        <authorList>
            <person name="Song W.-J."/>
            <person name="Kurnit D.M."/>
        </authorList>
    </citation>
    <scope>NUCLEOTIDE SEQUENCE [LARGE SCALE GENOMIC DNA]</scope>
    <source>
        <strain evidence="1 2">STM7296</strain>
    </source>
</reference>
<evidence type="ECO:0000313" key="1">
    <source>
        <dbReference type="EMBL" id="SIT36541.1"/>
    </source>
</evidence>
<accession>A0A1N7RPB3</accession>
<name>A0A1N7RPB3_9BURK</name>
<dbReference type="EMBL" id="CYGX02000009">
    <property type="protein sequence ID" value="SIT36541.1"/>
    <property type="molecule type" value="Genomic_DNA"/>
</dbReference>
<organism evidence="1 2">
    <name type="scientific">Paraburkholderia ribeironis</name>
    <dbReference type="NCBI Taxonomy" id="1247936"/>
    <lineage>
        <taxon>Bacteria</taxon>
        <taxon>Pseudomonadati</taxon>
        <taxon>Pseudomonadota</taxon>
        <taxon>Betaproteobacteria</taxon>
        <taxon>Burkholderiales</taxon>
        <taxon>Burkholderiaceae</taxon>
        <taxon>Paraburkholderia</taxon>
    </lineage>
</organism>
<proteinExistence type="predicted"/>
<sequence>MSANFTASTFAYAATLRLGAVEDRIGEAEGGPKPPYLFHLVDNGLSSLRFPEHPFQAHSVE</sequence>
<gene>
    <name evidence="1" type="ORF">BN2475_90076</name>
</gene>
<dbReference type="Proteomes" id="UP000187012">
    <property type="component" value="Unassembled WGS sequence"/>
</dbReference>
<keyword evidence="2" id="KW-1185">Reference proteome</keyword>